<dbReference type="InterPro" id="IPR011990">
    <property type="entry name" value="TPR-like_helical_dom_sf"/>
</dbReference>
<dbReference type="Gene3D" id="1.25.40.10">
    <property type="entry name" value="Tetratricopeptide repeat domain"/>
    <property type="match status" value="1"/>
</dbReference>
<dbReference type="OrthoDB" id="3038484at2759"/>
<reference evidence="1 2" key="1">
    <citation type="journal article" date="2019" name="Nat. Ecol. Evol.">
        <title>Megaphylogeny resolves global patterns of mushroom evolution.</title>
        <authorList>
            <person name="Varga T."/>
            <person name="Krizsan K."/>
            <person name="Foldi C."/>
            <person name="Dima B."/>
            <person name="Sanchez-Garcia M."/>
            <person name="Sanchez-Ramirez S."/>
            <person name="Szollosi G.J."/>
            <person name="Szarkandi J.G."/>
            <person name="Papp V."/>
            <person name="Albert L."/>
            <person name="Andreopoulos W."/>
            <person name="Angelini C."/>
            <person name="Antonin V."/>
            <person name="Barry K.W."/>
            <person name="Bougher N.L."/>
            <person name="Buchanan P."/>
            <person name="Buyck B."/>
            <person name="Bense V."/>
            <person name="Catcheside P."/>
            <person name="Chovatia M."/>
            <person name="Cooper J."/>
            <person name="Damon W."/>
            <person name="Desjardin D."/>
            <person name="Finy P."/>
            <person name="Geml J."/>
            <person name="Haridas S."/>
            <person name="Hughes K."/>
            <person name="Justo A."/>
            <person name="Karasinski D."/>
            <person name="Kautmanova I."/>
            <person name="Kiss B."/>
            <person name="Kocsube S."/>
            <person name="Kotiranta H."/>
            <person name="LaButti K.M."/>
            <person name="Lechner B.E."/>
            <person name="Liimatainen K."/>
            <person name="Lipzen A."/>
            <person name="Lukacs Z."/>
            <person name="Mihaltcheva S."/>
            <person name="Morgado L.N."/>
            <person name="Niskanen T."/>
            <person name="Noordeloos M.E."/>
            <person name="Ohm R.A."/>
            <person name="Ortiz-Santana B."/>
            <person name="Ovrebo C."/>
            <person name="Racz N."/>
            <person name="Riley R."/>
            <person name="Savchenko A."/>
            <person name="Shiryaev A."/>
            <person name="Soop K."/>
            <person name="Spirin V."/>
            <person name="Szebenyi C."/>
            <person name="Tomsovsky M."/>
            <person name="Tulloss R.E."/>
            <person name="Uehling J."/>
            <person name="Grigoriev I.V."/>
            <person name="Vagvolgyi C."/>
            <person name="Papp T."/>
            <person name="Martin F.M."/>
            <person name="Miettinen O."/>
            <person name="Hibbett D.S."/>
            <person name="Nagy L.G."/>
        </authorList>
    </citation>
    <scope>NUCLEOTIDE SEQUENCE [LARGE SCALE GENOMIC DNA]</scope>
    <source>
        <strain evidence="1 2">CBS 166.37</strain>
    </source>
</reference>
<dbReference type="PANTHER" id="PTHR46082">
    <property type="entry name" value="ATP/GTP-BINDING PROTEIN-RELATED"/>
    <property type="match status" value="1"/>
</dbReference>
<dbReference type="InterPro" id="IPR053137">
    <property type="entry name" value="NLR-like"/>
</dbReference>
<evidence type="ECO:0000313" key="2">
    <source>
        <dbReference type="Proteomes" id="UP000308652"/>
    </source>
</evidence>
<dbReference type="STRING" id="68775.A0A5C3LGC4"/>
<keyword evidence="2" id="KW-1185">Reference proteome</keyword>
<proteinExistence type="predicted"/>
<evidence type="ECO:0008006" key="3">
    <source>
        <dbReference type="Google" id="ProtNLM"/>
    </source>
</evidence>
<organism evidence="1 2">
    <name type="scientific">Crucibulum laeve</name>
    <dbReference type="NCBI Taxonomy" id="68775"/>
    <lineage>
        <taxon>Eukaryota</taxon>
        <taxon>Fungi</taxon>
        <taxon>Dikarya</taxon>
        <taxon>Basidiomycota</taxon>
        <taxon>Agaricomycotina</taxon>
        <taxon>Agaricomycetes</taxon>
        <taxon>Agaricomycetidae</taxon>
        <taxon>Agaricales</taxon>
        <taxon>Agaricineae</taxon>
        <taxon>Nidulariaceae</taxon>
        <taxon>Crucibulum</taxon>
    </lineage>
</organism>
<dbReference type="EMBL" id="ML213683">
    <property type="protein sequence ID" value="TFK32174.1"/>
    <property type="molecule type" value="Genomic_DNA"/>
</dbReference>
<dbReference type="PANTHER" id="PTHR46082:SF11">
    <property type="entry name" value="AAA+ ATPASE DOMAIN-CONTAINING PROTEIN-RELATED"/>
    <property type="match status" value="1"/>
</dbReference>
<dbReference type="AlphaFoldDB" id="A0A5C3LGC4"/>
<name>A0A5C3LGC4_9AGAR</name>
<gene>
    <name evidence="1" type="ORF">BDQ12DRAFT_617536</name>
</gene>
<accession>A0A5C3LGC4</accession>
<dbReference type="SUPFAM" id="SSF48452">
    <property type="entry name" value="TPR-like"/>
    <property type="match status" value="1"/>
</dbReference>
<sequence>NLAATYSSQGKWTEAEKLEVEVMEKRQQLLGPAHPDTLISMENLAATYRKQGR</sequence>
<dbReference type="Pfam" id="PF13374">
    <property type="entry name" value="TPR_10"/>
    <property type="match status" value="1"/>
</dbReference>
<feature type="non-terminal residue" evidence="1">
    <location>
        <position position="1"/>
    </location>
</feature>
<dbReference type="Proteomes" id="UP000308652">
    <property type="component" value="Unassembled WGS sequence"/>
</dbReference>
<evidence type="ECO:0000313" key="1">
    <source>
        <dbReference type="EMBL" id="TFK32174.1"/>
    </source>
</evidence>
<protein>
    <recommendedName>
        <fullName evidence="3">Kinesin light chain</fullName>
    </recommendedName>
</protein>